<dbReference type="RefSeq" id="WP_215608159.1">
    <property type="nucleotide sequence ID" value="NZ_JADOES010000009.1"/>
</dbReference>
<dbReference type="GO" id="GO:0016791">
    <property type="term" value="F:phosphatase activity"/>
    <property type="evidence" value="ECO:0007669"/>
    <property type="project" value="TreeGrafter"/>
</dbReference>
<dbReference type="PROSITE" id="PS00175">
    <property type="entry name" value="PG_MUTASE"/>
    <property type="match status" value="1"/>
</dbReference>
<evidence type="ECO:0000313" key="5">
    <source>
        <dbReference type="EMBL" id="MBT9315091.1"/>
    </source>
</evidence>
<feature type="active site" description="Proton donor/acceptor" evidence="3">
    <location>
        <position position="86"/>
    </location>
</feature>
<comment type="caution">
    <text evidence="5">The sequence shown here is derived from an EMBL/GenBank/DDBJ whole genome shotgun (WGS) entry which is preliminary data.</text>
</comment>
<feature type="active site" description="Tele-phosphohistidine intermediate" evidence="3">
    <location>
        <position position="12"/>
    </location>
</feature>
<name>A0A947DDP5_9CYAN</name>
<dbReference type="Pfam" id="PF00300">
    <property type="entry name" value="His_Phos_1"/>
    <property type="match status" value="1"/>
</dbReference>
<keyword evidence="6" id="KW-1185">Reference proteome</keyword>
<dbReference type="AlphaFoldDB" id="A0A947DDP5"/>
<proteinExistence type="predicted"/>
<organism evidence="5 6">
    <name type="scientific">Leptothoe spongobia TAU-MAC 1115</name>
    <dbReference type="NCBI Taxonomy" id="1967444"/>
    <lineage>
        <taxon>Bacteria</taxon>
        <taxon>Bacillati</taxon>
        <taxon>Cyanobacteriota</taxon>
        <taxon>Cyanophyceae</taxon>
        <taxon>Nodosilineales</taxon>
        <taxon>Cymatolegaceae</taxon>
        <taxon>Leptothoe</taxon>
        <taxon>Leptothoe spongobia</taxon>
    </lineage>
</organism>
<evidence type="ECO:0000256" key="2">
    <source>
        <dbReference type="ARBA" id="ARBA00023235"/>
    </source>
</evidence>
<dbReference type="InterPro" id="IPR029033">
    <property type="entry name" value="His_PPase_superfam"/>
</dbReference>
<dbReference type="GO" id="GO:0005524">
    <property type="term" value="F:ATP binding"/>
    <property type="evidence" value="ECO:0007669"/>
    <property type="project" value="InterPro"/>
</dbReference>
<reference evidence="5" key="2">
    <citation type="journal article" date="2021" name="Mar. Drugs">
        <title>Genome Reduction and Secondary Metabolism of the Marine Sponge-Associated Cyanobacterium Leptothoe.</title>
        <authorList>
            <person name="Konstantinou D."/>
            <person name="Popin R.V."/>
            <person name="Fewer D.P."/>
            <person name="Sivonen K."/>
            <person name="Gkelis S."/>
        </authorList>
    </citation>
    <scope>NUCLEOTIDE SEQUENCE</scope>
    <source>
        <strain evidence="5">TAU-MAC 1115</strain>
    </source>
</reference>
<keyword evidence="2" id="KW-0413">Isomerase</keyword>
<dbReference type="InterPro" id="IPR003094">
    <property type="entry name" value="6Pfruct_kin"/>
</dbReference>
<keyword evidence="1" id="KW-0324">Glycolysis</keyword>
<evidence type="ECO:0000256" key="1">
    <source>
        <dbReference type="ARBA" id="ARBA00023152"/>
    </source>
</evidence>
<dbReference type="InterPro" id="IPR001345">
    <property type="entry name" value="PG/BPGM_mutase_AS"/>
</dbReference>
<dbReference type="InterPro" id="IPR050275">
    <property type="entry name" value="PGM_Phosphatase"/>
</dbReference>
<protein>
    <submittedName>
        <fullName evidence="5">Histidine phosphatase family protein</fullName>
    </submittedName>
</protein>
<evidence type="ECO:0000256" key="3">
    <source>
        <dbReference type="PIRSR" id="PIRSR613078-1"/>
    </source>
</evidence>
<feature type="binding site" evidence="4">
    <location>
        <position position="62"/>
    </location>
    <ligand>
        <name>substrate</name>
    </ligand>
</feature>
<dbReference type="Proteomes" id="UP000717364">
    <property type="component" value="Unassembled WGS sequence"/>
</dbReference>
<gene>
    <name evidence="5" type="ORF">IXB50_06605</name>
</gene>
<evidence type="ECO:0000256" key="4">
    <source>
        <dbReference type="PIRSR" id="PIRSR613078-2"/>
    </source>
</evidence>
<dbReference type="EMBL" id="JADOES010000009">
    <property type="protein sequence ID" value="MBT9315091.1"/>
    <property type="molecule type" value="Genomic_DNA"/>
</dbReference>
<dbReference type="PANTHER" id="PTHR48100">
    <property type="entry name" value="BROAD-SPECIFICITY PHOSPHATASE YOR283W-RELATED"/>
    <property type="match status" value="1"/>
</dbReference>
<feature type="binding site" evidence="4">
    <location>
        <begin position="11"/>
        <end position="18"/>
    </location>
    <ligand>
        <name>substrate</name>
    </ligand>
</feature>
<dbReference type="PANTHER" id="PTHR48100:SF1">
    <property type="entry name" value="HISTIDINE PHOSPHATASE FAMILY PROTEIN-RELATED"/>
    <property type="match status" value="1"/>
</dbReference>
<dbReference type="GO" id="GO:0006003">
    <property type="term" value="P:fructose 2,6-bisphosphate metabolic process"/>
    <property type="evidence" value="ECO:0007669"/>
    <property type="project" value="InterPro"/>
</dbReference>
<dbReference type="CDD" id="cd07067">
    <property type="entry name" value="HP_PGM_like"/>
    <property type="match status" value="1"/>
</dbReference>
<sequence length="221" mass="25532">MATYLKLLLIRHGESQGNVEGRMEGQMSTSLSAKGEWQSRQLATYLQRQSPPTCLYSSPLQRATQTAFYLEKRVGCSVQLDVELQELNQGIFQGLMWTEVRDRYPQLCSELVATLDYQPVPGAETLMAANRRAVNWYQTLWQRHTAGDVIWSVTHGGFMQQLIRVILGCDRTWQIPIHHTALFEFYLISPEVTQDNQHNPECWKIVQFNETPHLDNKTYRA</sequence>
<dbReference type="Gene3D" id="3.40.50.1240">
    <property type="entry name" value="Phosphoglycerate mutase-like"/>
    <property type="match status" value="1"/>
</dbReference>
<dbReference type="GO" id="GO:0005737">
    <property type="term" value="C:cytoplasm"/>
    <property type="evidence" value="ECO:0007669"/>
    <property type="project" value="TreeGrafter"/>
</dbReference>
<dbReference type="SUPFAM" id="SSF53254">
    <property type="entry name" value="Phosphoglycerate mutase-like"/>
    <property type="match status" value="1"/>
</dbReference>
<reference evidence="5" key="1">
    <citation type="submission" date="2020-11" db="EMBL/GenBank/DDBJ databases">
        <authorList>
            <person name="Konstantinou D."/>
            <person name="Gkelis S."/>
            <person name="Popin R."/>
            <person name="Fewer D."/>
            <person name="Sivonen K."/>
        </authorList>
    </citation>
    <scope>NUCLEOTIDE SEQUENCE</scope>
    <source>
        <strain evidence="5">TAU-MAC 1115</strain>
    </source>
</reference>
<evidence type="ECO:0000313" key="6">
    <source>
        <dbReference type="Proteomes" id="UP000717364"/>
    </source>
</evidence>
<dbReference type="SMART" id="SM00855">
    <property type="entry name" value="PGAM"/>
    <property type="match status" value="1"/>
</dbReference>
<dbReference type="PRINTS" id="PR00991">
    <property type="entry name" value="6PFRUCTKNASE"/>
</dbReference>
<dbReference type="InterPro" id="IPR013078">
    <property type="entry name" value="His_Pase_superF_clade-1"/>
</dbReference>
<accession>A0A947DDP5</accession>